<dbReference type="CDD" id="cd06667">
    <property type="entry name" value="PDZ2_MUPP1-like"/>
    <property type="match status" value="1"/>
</dbReference>
<dbReference type="AlphaFoldDB" id="A0A1I8AX70"/>
<dbReference type="PANTHER" id="PTHR19964:SF92">
    <property type="entry name" value="PATJ HOMOLOG"/>
    <property type="match status" value="1"/>
</dbReference>
<accession>A0A1I8AX70</accession>
<dbReference type="InterPro" id="IPR036034">
    <property type="entry name" value="PDZ_sf"/>
</dbReference>
<dbReference type="SMART" id="SM00228">
    <property type="entry name" value="PDZ"/>
    <property type="match status" value="2"/>
</dbReference>
<evidence type="ECO:0000259" key="2">
    <source>
        <dbReference type="PROSITE" id="PS50106"/>
    </source>
</evidence>
<sequence length="880" mass="101512">MRLINWMVSNFTDRKSQNQQIYLNNNNSGKFLHSSLFLIAQQQHGVINEHPIISSKLMKQKHPWETTKRFIRFPLNLMSNKKRLRKFSNTSSSSSSFSEEVWLKMRTNNDQNNIENKKSPQQRFIENRRFTESPKALRRSFRRVCQRGGSVHFSKIKSAENGIFRPNSLNLKFNQNYEGNKEEINYLTKKQENNEKINNNNYEEVFKESKIERNKSLFYSNNEINENKKIISFEGIDLEKIKNEEEIEKLKENFCKKEENNTKINKNNFVEKIIEKNQNLIKENEKESKNEILKENQQQINVTDFAFQLQQKMAKVLRHQYGSGRKLKVLFVDSPDIYSLGKEKLKKDKTFNNQQEKYRRKWSSEIIKPSKNPRFRRLLISSSWRIKKEENIKKTINSSSTNNSTILNQKRFFERKYFDLTKRNSNTSTGSGNYGINNSLQFNLRTEIQKRWFTTKKEEIQQNENNYFRKFGRVEFNENKRLNKRFWSLRNKKRKYSNISFDCGEKLTGEWVQVQILNLSNDPEGLGFGIVGGHSTGVVVKSIIAGSVADKDQRLRPGDRILQIGHISTQGLNSQQIAALLRQQDGPYVQMTVAHSIQIQDTETTDTPMCWTMTTRAALSASTLDEEVQRRLDLFANKPSTSKCNGINHTKTILNTPTILNEGTEFPDQLTNRLGPETVLKGALTSFCRDKWINGKYKIINVELNRDSKIGLGITVAGYVYRKEEISGVFIKSLVPQSSAHLSKQIQLHDLIVEVNGRSLEGLSHELFAAASAVSAHSESSSTATGRTTTFSGVGGISSPLPEALCEHHKKHSLVDYKSFWSNKFGSDYDIIVVDLQSDNKIEIDGGIGIEWQGTVDICNGQRHITLRGIFHQNAYSIKL</sequence>
<evidence type="ECO:0000256" key="1">
    <source>
        <dbReference type="SAM" id="Coils"/>
    </source>
</evidence>
<feature type="coiled-coil region" evidence="1">
    <location>
        <begin position="233"/>
        <end position="290"/>
    </location>
</feature>
<dbReference type="SUPFAM" id="SSF50156">
    <property type="entry name" value="PDZ domain-like"/>
    <property type="match status" value="2"/>
</dbReference>
<dbReference type="Proteomes" id="UP000095281">
    <property type="component" value="Unplaced"/>
</dbReference>
<protein>
    <submittedName>
        <fullName evidence="4">PDZ domain-containing protein</fullName>
    </submittedName>
</protein>
<dbReference type="Gene3D" id="2.30.42.10">
    <property type="match status" value="2"/>
</dbReference>
<evidence type="ECO:0000313" key="4">
    <source>
        <dbReference type="WBParaSite" id="MhA1_Contig1022.frz3.gene1"/>
    </source>
</evidence>
<name>A0A1I8AX70_MELHA</name>
<reference evidence="4" key="1">
    <citation type="submission" date="2016-11" db="UniProtKB">
        <authorList>
            <consortium name="WormBaseParasite"/>
        </authorList>
    </citation>
    <scope>IDENTIFICATION</scope>
</reference>
<dbReference type="WBParaSite" id="MhA1_Contig1022.frz3.gene1">
    <property type="protein sequence ID" value="MhA1_Contig1022.frz3.gene1"/>
    <property type="gene ID" value="MhA1_Contig1022.frz3.gene1"/>
</dbReference>
<dbReference type="PANTHER" id="PTHR19964">
    <property type="entry name" value="MULTIPLE PDZ DOMAIN PROTEIN"/>
    <property type="match status" value="1"/>
</dbReference>
<keyword evidence="1" id="KW-0175">Coiled coil</keyword>
<feature type="domain" description="PDZ" evidence="2">
    <location>
        <begin position="701"/>
        <end position="766"/>
    </location>
</feature>
<evidence type="ECO:0000313" key="3">
    <source>
        <dbReference type="Proteomes" id="UP000095281"/>
    </source>
</evidence>
<dbReference type="InterPro" id="IPR051342">
    <property type="entry name" value="PDZ_scaffold"/>
</dbReference>
<dbReference type="PROSITE" id="PS50106">
    <property type="entry name" value="PDZ"/>
    <property type="match status" value="2"/>
</dbReference>
<proteinExistence type="predicted"/>
<organism evidence="3 4">
    <name type="scientific">Meloidogyne hapla</name>
    <name type="common">Root-knot nematode worm</name>
    <dbReference type="NCBI Taxonomy" id="6305"/>
    <lineage>
        <taxon>Eukaryota</taxon>
        <taxon>Metazoa</taxon>
        <taxon>Ecdysozoa</taxon>
        <taxon>Nematoda</taxon>
        <taxon>Chromadorea</taxon>
        <taxon>Rhabditida</taxon>
        <taxon>Tylenchina</taxon>
        <taxon>Tylenchomorpha</taxon>
        <taxon>Tylenchoidea</taxon>
        <taxon>Meloidogynidae</taxon>
        <taxon>Meloidogyninae</taxon>
        <taxon>Meloidogyne</taxon>
    </lineage>
</organism>
<dbReference type="Pfam" id="PF00595">
    <property type="entry name" value="PDZ"/>
    <property type="match status" value="2"/>
</dbReference>
<feature type="domain" description="PDZ" evidence="2">
    <location>
        <begin position="516"/>
        <end position="583"/>
    </location>
</feature>
<dbReference type="InterPro" id="IPR001478">
    <property type="entry name" value="PDZ"/>
</dbReference>
<keyword evidence="3" id="KW-1185">Reference proteome</keyword>